<sequence length="105" mass="11434">MQIVFTLIRRVALLKHFNAVTPLKALRGTPFDPGRKPRGRGGKRAHPTHRLVQGVLSAESPATSGLEGGLRESYTIAHENPCMGYVKCIIEVTIVSWCADNAIIA</sequence>
<geneLocation type="plasmid" evidence="1">
    <name>pAsa8</name>
</geneLocation>
<protein>
    <submittedName>
        <fullName evidence="1">Uncharacterized protein</fullName>
    </submittedName>
</protein>
<reference evidence="1" key="1">
    <citation type="journal article" date="2016" name="Sci. Rep.">
        <title>Diversity of antibiotic-resistance genes in Canadian isolates of Aeromonas salmonicida subsp. salmonicida: dominance of pSN254b and discovery of pAsa8.</title>
        <authorList>
            <person name="Trudel M.V."/>
            <person name="Vincent A.T."/>
            <person name="Attere S.A."/>
            <person name="Labbe M."/>
            <person name="Derome N."/>
            <person name="Culley A.I."/>
            <person name="Charette S.J."/>
        </authorList>
    </citation>
    <scope>NUCLEOTIDE SEQUENCE</scope>
    <source>
        <strain evidence="1">M16474-11</strain>
        <plasmid evidence="1">pAsa8</plasmid>
    </source>
</reference>
<proteinExistence type="predicted"/>
<dbReference type="AlphaFoldDB" id="A0A1I9S236"/>
<dbReference type="EMBL" id="KX364409">
    <property type="protein sequence ID" value="AOZ60628.1"/>
    <property type="molecule type" value="Genomic_DNA"/>
</dbReference>
<accession>A0A1I9S236</accession>
<keyword evidence="1" id="KW-0614">Plasmid</keyword>
<evidence type="ECO:0000313" key="1">
    <source>
        <dbReference type="EMBL" id="AOZ60628.1"/>
    </source>
</evidence>
<organism evidence="1">
    <name type="scientific">Aeromonas salmonicida subsp. salmonicida</name>
    <dbReference type="NCBI Taxonomy" id="29491"/>
    <lineage>
        <taxon>Bacteria</taxon>
        <taxon>Pseudomonadati</taxon>
        <taxon>Pseudomonadota</taxon>
        <taxon>Gammaproteobacteria</taxon>
        <taxon>Aeromonadales</taxon>
        <taxon>Aeromonadaceae</taxon>
        <taxon>Aeromonas</taxon>
    </lineage>
</organism>
<name>A0A1I9S236_AERSS</name>